<dbReference type="EMBL" id="MT631571">
    <property type="protein sequence ID" value="QNO54197.1"/>
    <property type="molecule type" value="Genomic_DNA"/>
</dbReference>
<sequence>MSITGCVVVNDFHVIRIVERYANAICGYRVLDNLYSVGRIKRNPVFVIAIHRVSGNPGVGRLIENHAVQVSGSIIADYPVVL</sequence>
<protein>
    <submittedName>
        <fullName evidence="1">Uncharacterized protein</fullName>
    </submittedName>
</protein>
<accession>A0A7G9Z1R3</accession>
<gene>
    <name evidence="1" type="ORF">PCEKAPCC_00001</name>
</gene>
<name>A0A7G9Z1R3_9EURY</name>
<dbReference type="AlphaFoldDB" id="A0A7G9Z1R3"/>
<reference evidence="1" key="1">
    <citation type="submission" date="2020-06" db="EMBL/GenBank/DDBJ databases">
        <title>Unique genomic features of the anaerobic methanotrophic archaea.</title>
        <authorList>
            <person name="Chadwick G.L."/>
            <person name="Skennerton C.T."/>
            <person name="Laso-Perez R."/>
            <person name="Leu A.O."/>
            <person name="Speth D.R."/>
            <person name="Yu H."/>
            <person name="Morgan-Lang C."/>
            <person name="Hatzenpichler R."/>
            <person name="Goudeau D."/>
            <person name="Malmstrom R."/>
            <person name="Brazelton W.J."/>
            <person name="Woyke T."/>
            <person name="Hallam S.J."/>
            <person name="Tyson G.W."/>
            <person name="Wegener G."/>
            <person name="Boetius A."/>
            <person name="Orphan V."/>
        </authorList>
    </citation>
    <scope>NUCLEOTIDE SEQUENCE</scope>
</reference>
<organism evidence="1">
    <name type="scientific">Candidatus Methanophaga sp. ANME-1 ERB7</name>
    <dbReference type="NCBI Taxonomy" id="2759913"/>
    <lineage>
        <taxon>Archaea</taxon>
        <taxon>Methanobacteriati</taxon>
        <taxon>Methanobacteriota</taxon>
        <taxon>Stenosarchaea group</taxon>
        <taxon>Methanomicrobia</taxon>
        <taxon>Candidatus Methanophagales</taxon>
        <taxon>Candidatus Methanophagaceae</taxon>
        <taxon>Candidatus Methanophaga</taxon>
    </lineage>
</organism>
<evidence type="ECO:0000313" key="1">
    <source>
        <dbReference type="EMBL" id="QNO54197.1"/>
    </source>
</evidence>
<proteinExistence type="predicted"/>